<feature type="signal peptide" evidence="1">
    <location>
        <begin position="1"/>
        <end position="22"/>
    </location>
</feature>
<dbReference type="Proteomes" id="UP000254889">
    <property type="component" value="Chromosome"/>
</dbReference>
<proteinExistence type="predicted"/>
<evidence type="ECO:0000256" key="1">
    <source>
        <dbReference type="SAM" id="SignalP"/>
    </source>
</evidence>
<keyword evidence="1" id="KW-0732">Signal</keyword>
<dbReference type="RefSeq" id="WP_115687967.1">
    <property type="nucleotide sequence ID" value="NZ_CP031417.1"/>
</dbReference>
<sequence>MKHLVIGVVSAAALFAALPASAEVVVRAPGAGVVIGDGHHHGWRERHWHRSYAECRTVRVKKRMPNGDVVIRTRRSC</sequence>
<accession>A0A345ZR11</accession>
<dbReference type="AlphaFoldDB" id="A0A345ZR11"/>
<dbReference type="KEGG" id="ptaw:DW352_01800"/>
<feature type="chain" id="PRO_5016641219" evidence="1">
    <location>
        <begin position="23"/>
        <end position="77"/>
    </location>
</feature>
<protein>
    <submittedName>
        <fullName evidence="2">Uncharacterized protein</fullName>
    </submittedName>
</protein>
<reference evidence="2 3" key="1">
    <citation type="submission" date="2018-07" db="EMBL/GenBank/DDBJ databases">
        <authorList>
            <person name="Quirk P.G."/>
            <person name="Krulwich T.A."/>
        </authorList>
    </citation>
    <scope>NUCLEOTIDE SEQUENCE [LARGE SCALE GENOMIC DNA]</scope>
    <source>
        <strain evidence="2 3">CC-BB4</strain>
    </source>
</reference>
<dbReference type="EMBL" id="CP031417">
    <property type="protein sequence ID" value="AXK79358.1"/>
    <property type="molecule type" value="Genomic_DNA"/>
</dbReference>
<name>A0A345ZR11_9HYPH</name>
<organism evidence="2 3">
    <name type="scientific">Pseudolabrys taiwanensis</name>
    <dbReference type="NCBI Taxonomy" id="331696"/>
    <lineage>
        <taxon>Bacteria</taxon>
        <taxon>Pseudomonadati</taxon>
        <taxon>Pseudomonadota</taxon>
        <taxon>Alphaproteobacteria</taxon>
        <taxon>Hyphomicrobiales</taxon>
        <taxon>Xanthobacteraceae</taxon>
        <taxon>Pseudolabrys</taxon>
    </lineage>
</organism>
<evidence type="ECO:0000313" key="2">
    <source>
        <dbReference type="EMBL" id="AXK79358.1"/>
    </source>
</evidence>
<keyword evidence="3" id="KW-1185">Reference proteome</keyword>
<evidence type="ECO:0000313" key="3">
    <source>
        <dbReference type="Proteomes" id="UP000254889"/>
    </source>
</evidence>
<gene>
    <name evidence="2" type="ORF">DW352_01800</name>
</gene>